<feature type="coiled-coil region" evidence="1">
    <location>
        <begin position="104"/>
        <end position="137"/>
    </location>
</feature>
<keyword evidence="4" id="KW-1185">Reference proteome</keyword>
<evidence type="ECO:0000313" key="4">
    <source>
        <dbReference type="Proteomes" id="UP000009138"/>
    </source>
</evidence>
<feature type="region of interest" description="Disordered" evidence="2">
    <location>
        <begin position="29"/>
        <end position="50"/>
    </location>
</feature>
<protein>
    <submittedName>
        <fullName evidence="3">Uncharacterized protein</fullName>
    </submittedName>
</protein>
<evidence type="ECO:0000256" key="2">
    <source>
        <dbReference type="SAM" id="MobiDB-lite"/>
    </source>
</evidence>
<evidence type="ECO:0000256" key="1">
    <source>
        <dbReference type="SAM" id="Coils"/>
    </source>
</evidence>
<dbReference type="AlphaFoldDB" id="I1BLD3"/>
<evidence type="ECO:0000313" key="3">
    <source>
        <dbReference type="EMBL" id="EIE77013.1"/>
    </source>
</evidence>
<dbReference type="RefSeq" id="XP_067512409.1">
    <property type="nucleotide sequence ID" value="XM_067656308.1"/>
</dbReference>
<dbReference type="InParanoid" id="I1BLD3"/>
<proteinExistence type="predicted"/>
<reference evidence="3 4" key="1">
    <citation type="journal article" date="2009" name="PLoS Genet.">
        <title>Genomic analysis of the basal lineage fungus Rhizopus oryzae reveals a whole-genome duplication.</title>
        <authorList>
            <person name="Ma L.-J."/>
            <person name="Ibrahim A.S."/>
            <person name="Skory C."/>
            <person name="Grabherr M.G."/>
            <person name="Burger G."/>
            <person name="Butler M."/>
            <person name="Elias M."/>
            <person name="Idnurm A."/>
            <person name="Lang B.F."/>
            <person name="Sone T."/>
            <person name="Abe A."/>
            <person name="Calvo S.E."/>
            <person name="Corrochano L.M."/>
            <person name="Engels R."/>
            <person name="Fu J."/>
            <person name="Hansberg W."/>
            <person name="Kim J.-M."/>
            <person name="Kodira C.D."/>
            <person name="Koehrsen M.J."/>
            <person name="Liu B."/>
            <person name="Miranda-Saavedra D."/>
            <person name="O'Leary S."/>
            <person name="Ortiz-Castellanos L."/>
            <person name="Poulter R."/>
            <person name="Rodriguez-Romero J."/>
            <person name="Ruiz-Herrera J."/>
            <person name="Shen Y.-Q."/>
            <person name="Zeng Q."/>
            <person name="Galagan J."/>
            <person name="Birren B.W."/>
            <person name="Cuomo C.A."/>
            <person name="Wickes B.L."/>
        </authorList>
    </citation>
    <scope>NUCLEOTIDE SEQUENCE [LARGE SCALE GENOMIC DNA]</scope>
    <source>
        <strain evidence="4">RA 99-880 / ATCC MYA-4621 / FGSC 9543 / NRRL 43880</strain>
    </source>
</reference>
<dbReference type="Proteomes" id="UP000009138">
    <property type="component" value="Unassembled WGS sequence"/>
</dbReference>
<gene>
    <name evidence="3" type="ORF">RO3G_01717</name>
</gene>
<dbReference type="VEuPathDB" id="FungiDB:RO3G_01717"/>
<sequence length="359" mass="39122">MSRRVATPISVPSNAPKRARISMSIAGSSSTVVPVPAPAPTSASAPVPASALAPAPVPASALAPAPASASVPVAGFSSFTTPRLESSVGAEAIRAASGFAPDIMAAQIQQLTQLLQQQQQQQQQRASEAEVDQAKKECSSYLAEYYRDYVVGRRSEFDLDVTFAHKNNRKVKALLSEQVRKHRRFDLLTTSQIHTIIRSKYSYLMSKAKGKTVASTKTTCRSRVNTKLSNRRSIYMANPSAFDARFPFAGKILTVDWTSDEEDGPEDANGRTFVAKRPSFRSNEVVQFHEELQKKYKKSMKKKGAPPTIRRIIENVEVEFPDKLDDTDFPSWAFSSPGLGFPTSVSASSSSFAAANPMQ</sequence>
<dbReference type="EMBL" id="CH476732">
    <property type="protein sequence ID" value="EIE77013.1"/>
    <property type="molecule type" value="Genomic_DNA"/>
</dbReference>
<organism evidence="3 4">
    <name type="scientific">Rhizopus delemar (strain RA 99-880 / ATCC MYA-4621 / FGSC 9543 / NRRL 43880)</name>
    <name type="common">Mucormycosis agent</name>
    <name type="synonym">Rhizopus arrhizus var. delemar</name>
    <dbReference type="NCBI Taxonomy" id="246409"/>
    <lineage>
        <taxon>Eukaryota</taxon>
        <taxon>Fungi</taxon>
        <taxon>Fungi incertae sedis</taxon>
        <taxon>Mucoromycota</taxon>
        <taxon>Mucoromycotina</taxon>
        <taxon>Mucoromycetes</taxon>
        <taxon>Mucorales</taxon>
        <taxon>Mucorineae</taxon>
        <taxon>Rhizopodaceae</taxon>
        <taxon>Rhizopus</taxon>
    </lineage>
</organism>
<name>I1BLD3_RHIO9</name>
<dbReference type="GeneID" id="93608689"/>
<keyword evidence="1" id="KW-0175">Coiled coil</keyword>
<accession>I1BLD3</accession>